<dbReference type="Gene3D" id="3.40.109.10">
    <property type="entry name" value="NADH Oxidase"/>
    <property type="match status" value="1"/>
</dbReference>
<dbReference type="AlphaFoldDB" id="A0A4Z0VB51"/>
<dbReference type="RefSeq" id="WP_135471415.1">
    <property type="nucleotide sequence ID" value="NZ_CASCNC010000029.1"/>
</dbReference>
<evidence type="ECO:0000259" key="6">
    <source>
        <dbReference type="Pfam" id="PF00881"/>
    </source>
</evidence>
<evidence type="ECO:0000256" key="3">
    <source>
        <dbReference type="ARBA" id="ARBA00022643"/>
    </source>
</evidence>
<dbReference type="PIRSF" id="PIRSF005426">
    <property type="entry name" value="Frp"/>
    <property type="match status" value="1"/>
</dbReference>
<comment type="caution">
    <text evidence="7">The sequence shown here is derived from an EMBL/GenBank/DDBJ whole genome shotgun (WGS) entry which is preliminary data.</text>
</comment>
<evidence type="ECO:0000256" key="4">
    <source>
        <dbReference type="ARBA" id="ARBA00023002"/>
    </source>
</evidence>
<proteinExistence type="inferred from homology"/>
<dbReference type="InterPro" id="IPR000415">
    <property type="entry name" value="Nitroreductase-like"/>
</dbReference>
<dbReference type="Pfam" id="PF00881">
    <property type="entry name" value="Nitroreductase"/>
    <property type="match status" value="1"/>
</dbReference>
<keyword evidence="5" id="KW-0521">NADP</keyword>
<dbReference type="GO" id="GO:0016491">
    <property type="term" value="F:oxidoreductase activity"/>
    <property type="evidence" value="ECO:0007669"/>
    <property type="project" value="UniProtKB-UniRule"/>
</dbReference>
<comment type="similarity">
    <text evidence="1 5">Belongs to the flavin oxidoreductase frp family.</text>
</comment>
<dbReference type="PANTHER" id="PTHR43425">
    <property type="entry name" value="OXYGEN-INSENSITIVE NADPH NITROREDUCTASE"/>
    <property type="match status" value="1"/>
</dbReference>
<evidence type="ECO:0000313" key="7">
    <source>
        <dbReference type="EMBL" id="TGG40402.1"/>
    </source>
</evidence>
<dbReference type="GeneID" id="82149492"/>
<reference evidence="7 8" key="1">
    <citation type="submission" date="2019-02" db="EMBL/GenBank/DDBJ databases">
        <title>Isolation and identification of novel species under the genus Muribaculum.</title>
        <authorList>
            <person name="Miyake S."/>
            <person name="Ding Y."/>
            <person name="Low A."/>
            <person name="Soh M."/>
            <person name="Seedorf H."/>
        </authorList>
    </citation>
    <scope>NUCLEOTIDE SEQUENCE [LARGE SCALE GENOMIC DNA]</scope>
    <source>
        <strain evidence="7 8">TLL-A3</strain>
    </source>
</reference>
<keyword evidence="4 5" id="KW-0560">Oxidoreductase</keyword>
<name>A0A4Z0VB51_9BACT</name>
<sequence length="250" mass="28456">MKSVKESLLQRRSIRRYERENISDDDMRLIFDAIRNTPTSYNGQQFSVIDVTDPELKLKLYELIGQKQIKTCSHFLLFLVDYHKIGLAADALGEEMPEFNNTVDGLAVGIIDASLAMMSAVAMAESLDLGCCPIGYARTVAPEAISHLLGLPQKTFVVCGLSIGVPRELPDLKPKQPRELVVFHNRYPQDEAEMTADIMEYNETIKEYNRTRAGDKTDNDWATHIISYYREAMNYGMLRALQRRGFDPKR</sequence>
<evidence type="ECO:0000256" key="2">
    <source>
        <dbReference type="ARBA" id="ARBA00022630"/>
    </source>
</evidence>
<evidence type="ECO:0000313" key="8">
    <source>
        <dbReference type="Proteomes" id="UP000297635"/>
    </source>
</evidence>
<accession>A0A4Z0VB51</accession>
<dbReference type="SUPFAM" id="SSF55469">
    <property type="entry name" value="FMN-dependent nitroreductase-like"/>
    <property type="match status" value="1"/>
</dbReference>
<evidence type="ECO:0000256" key="1">
    <source>
        <dbReference type="ARBA" id="ARBA00008366"/>
    </source>
</evidence>
<protein>
    <submittedName>
        <fullName evidence="7">NADPH-dependent oxidoreductase</fullName>
    </submittedName>
</protein>
<keyword evidence="3 5" id="KW-0288">FMN</keyword>
<dbReference type="InterPro" id="IPR029479">
    <property type="entry name" value="Nitroreductase"/>
</dbReference>
<dbReference type="Proteomes" id="UP000297635">
    <property type="component" value="Unassembled WGS sequence"/>
</dbReference>
<dbReference type="EMBL" id="SJSA01000001">
    <property type="protein sequence ID" value="TGG40402.1"/>
    <property type="molecule type" value="Genomic_DNA"/>
</dbReference>
<keyword evidence="8" id="KW-1185">Reference proteome</keyword>
<dbReference type="InterPro" id="IPR016446">
    <property type="entry name" value="Flavin_OxRdtase_Frp"/>
</dbReference>
<keyword evidence="2 5" id="KW-0285">Flavoprotein</keyword>
<gene>
    <name evidence="7" type="ORF">EZ315_06780</name>
</gene>
<evidence type="ECO:0000256" key="5">
    <source>
        <dbReference type="PIRNR" id="PIRNR005426"/>
    </source>
</evidence>
<organism evidence="7 8">
    <name type="scientific">Duncaniella freteri</name>
    <dbReference type="NCBI Taxonomy" id="2530391"/>
    <lineage>
        <taxon>Bacteria</taxon>
        <taxon>Pseudomonadati</taxon>
        <taxon>Bacteroidota</taxon>
        <taxon>Bacteroidia</taxon>
        <taxon>Bacteroidales</taxon>
        <taxon>Muribaculaceae</taxon>
        <taxon>Duncaniella</taxon>
    </lineage>
</organism>
<feature type="domain" description="Nitroreductase" evidence="6">
    <location>
        <begin position="9"/>
        <end position="164"/>
    </location>
</feature>
<dbReference type="PANTHER" id="PTHR43425:SF2">
    <property type="entry name" value="OXYGEN-INSENSITIVE NADPH NITROREDUCTASE"/>
    <property type="match status" value="1"/>
</dbReference>